<feature type="transmembrane region" description="Helical" evidence="7">
    <location>
        <begin position="205"/>
        <end position="228"/>
    </location>
</feature>
<feature type="transmembrane region" description="Helical" evidence="7">
    <location>
        <begin position="128"/>
        <end position="150"/>
    </location>
</feature>
<keyword evidence="4 7" id="KW-0812">Transmembrane</keyword>
<feature type="transmembrane region" description="Helical" evidence="7">
    <location>
        <begin position="234"/>
        <end position="252"/>
    </location>
</feature>
<dbReference type="PANTHER" id="PTHR34697:SF2">
    <property type="entry name" value="PHOSPHATIDYLGLYCEROL LYSYLTRANSFERASE"/>
    <property type="match status" value="1"/>
</dbReference>
<dbReference type="OrthoDB" id="145485at2"/>
<evidence type="ECO:0000259" key="8">
    <source>
        <dbReference type="Pfam" id="PF09924"/>
    </source>
</evidence>
<feature type="transmembrane region" description="Helical" evidence="7">
    <location>
        <begin position="391"/>
        <end position="410"/>
    </location>
</feature>
<feature type="transmembrane region" description="Helical" evidence="7">
    <location>
        <begin position="86"/>
        <end position="107"/>
    </location>
</feature>
<comment type="caution">
    <text evidence="9">The sequence shown here is derived from an EMBL/GenBank/DDBJ whole genome shotgun (WGS) entry which is preliminary data.</text>
</comment>
<feature type="transmembrane region" description="Helical" evidence="7">
    <location>
        <begin position="451"/>
        <end position="471"/>
    </location>
</feature>
<feature type="transmembrane region" description="Helical" evidence="7">
    <location>
        <begin position="162"/>
        <end position="184"/>
    </location>
</feature>
<keyword evidence="5 7" id="KW-1133">Transmembrane helix</keyword>
<dbReference type="InterPro" id="IPR051211">
    <property type="entry name" value="PG_lysyltransferase"/>
</dbReference>
<dbReference type="Pfam" id="PF09924">
    <property type="entry name" value="LPG_synthase_C"/>
    <property type="match status" value="1"/>
</dbReference>
<feature type="transmembrane region" description="Helical" evidence="7">
    <location>
        <begin position="416"/>
        <end position="435"/>
    </location>
</feature>
<evidence type="ECO:0000256" key="3">
    <source>
        <dbReference type="ARBA" id="ARBA00022679"/>
    </source>
</evidence>
<gene>
    <name evidence="9" type="ORF">E2C06_11340</name>
</gene>
<dbReference type="GO" id="GO:0016755">
    <property type="term" value="F:aminoacyltransferase activity"/>
    <property type="evidence" value="ECO:0007669"/>
    <property type="project" value="TreeGrafter"/>
</dbReference>
<evidence type="ECO:0000256" key="4">
    <source>
        <dbReference type="ARBA" id="ARBA00022692"/>
    </source>
</evidence>
<evidence type="ECO:0000313" key="9">
    <source>
        <dbReference type="EMBL" id="TDH62457.1"/>
    </source>
</evidence>
<dbReference type="InterPro" id="IPR024320">
    <property type="entry name" value="LPG_synthase_C"/>
</dbReference>
<evidence type="ECO:0000256" key="7">
    <source>
        <dbReference type="SAM" id="Phobius"/>
    </source>
</evidence>
<feature type="transmembrane region" description="Helical" evidence="7">
    <location>
        <begin position="12"/>
        <end position="32"/>
    </location>
</feature>
<evidence type="ECO:0000256" key="2">
    <source>
        <dbReference type="ARBA" id="ARBA00022475"/>
    </source>
</evidence>
<accession>A0A4R5QIN2</accession>
<feature type="transmembrane region" description="Helical" evidence="7">
    <location>
        <begin position="44"/>
        <end position="66"/>
    </location>
</feature>
<dbReference type="GO" id="GO:0055091">
    <property type="term" value="P:phospholipid homeostasis"/>
    <property type="evidence" value="ECO:0007669"/>
    <property type="project" value="TreeGrafter"/>
</dbReference>
<dbReference type="Pfam" id="PF03706">
    <property type="entry name" value="LPG_synthase_TM"/>
    <property type="match status" value="1"/>
</dbReference>
<feature type="transmembrane region" description="Helical" evidence="7">
    <location>
        <begin position="329"/>
        <end position="349"/>
    </location>
</feature>
<feature type="transmembrane region" description="Helical" evidence="7">
    <location>
        <begin position="288"/>
        <end position="308"/>
    </location>
</feature>
<sequence length="658" mass="71190">MSPRLAWLRRNGPAVFGVVLLVAAIFVVQREFRTLSVAEIRTAMAALPASALWKAAGFTVLAYLVLAVYDKLGSIYAGRPVSWPKSFLASFCGYSLAHNLGFAAVSGAAVRYRLYSAWGLTPLEIAKVVGFTSLTYGLGGMALGGLVLVFEPEVVPWFGTHLPHWALQAMALPLWGIVLTYVVLSRFKRHVRLFGHEIDLPEPRMALMQTGLATVDVAITAAIFYILLPQAEGLTFLRFVGIYLAAYTAGIAAHVPGGLGVFDGAVLLGLQPYMPAPEVIGALLVFRLYYYIIPLFISGTLFVGFELGQRRNVLQRVTALGRGSETLEVPAIASLVALAGALLIFLGALPTKGTIIEEWAGHAAALASHFAASVVGSLLLVMAYGLLRRLTIAWGFSLFLLLNGAVIGWVRGEAWWLWGAFLLLAGLVASLRAAFYRDSRLVREPLSPEAVVPLTAVAACGITLALVAYGGRVSETAWWGVVFSELAPDSLRFTVGLTGVLLLVGMVRLLRPARFAPLAWDAATRSRIAALGGLAPREADGAVFGEGERAGFAFLRREGVWLALGDPAGERKDAISAIWRFRDLCERAGVDAAFWRVGPAYLRVYADIGLHAVPLREREGETPRYLALRAERDLESLRPLLPPEMRRAAEELERSRAA</sequence>
<keyword evidence="3" id="KW-0808">Transferase</keyword>
<dbReference type="GO" id="GO:0005886">
    <property type="term" value="C:plasma membrane"/>
    <property type="evidence" value="ECO:0007669"/>
    <property type="project" value="UniProtKB-SubCell"/>
</dbReference>
<proteinExistence type="predicted"/>
<keyword evidence="10" id="KW-1185">Reference proteome</keyword>
<evidence type="ECO:0000256" key="6">
    <source>
        <dbReference type="ARBA" id="ARBA00023136"/>
    </source>
</evidence>
<dbReference type="InterPro" id="IPR022791">
    <property type="entry name" value="L-PG_synthase/AglD"/>
</dbReference>
<keyword evidence="6 7" id="KW-0472">Membrane</keyword>
<feature type="domain" description="Phosphatidylglycerol lysyltransferase C-terminal" evidence="8">
    <location>
        <begin position="538"/>
        <end position="616"/>
    </location>
</feature>
<dbReference type="EMBL" id="SMSJ01000011">
    <property type="protein sequence ID" value="TDH62457.1"/>
    <property type="molecule type" value="Genomic_DNA"/>
</dbReference>
<organism evidence="9 10">
    <name type="scientific">Dankookia rubra</name>
    <dbReference type="NCBI Taxonomy" id="1442381"/>
    <lineage>
        <taxon>Bacteria</taxon>
        <taxon>Pseudomonadati</taxon>
        <taxon>Pseudomonadota</taxon>
        <taxon>Alphaproteobacteria</taxon>
        <taxon>Acetobacterales</taxon>
        <taxon>Roseomonadaceae</taxon>
        <taxon>Dankookia</taxon>
    </lineage>
</organism>
<dbReference type="PANTHER" id="PTHR34697">
    <property type="entry name" value="PHOSPHATIDYLGLYCEROL LYSYLTRANSFERASE"/>
    <property type="match status" value="1"/>
</dbReference>
<comment type="subcellular location">
    <subcellularLocation>
        <location evidence="1">Cell membrane</location>
        <topology evidence="1">Multi-pass membrane protein</topology>
    </subcellularLocation>
</comment>
<evidence type="ECO:0000256" key="1">
    <source>
        <dbReference type="ARBA" id="ARBA00004651"/>
    </source>
</evidence>
<name>A0A4R5QIN2_9PROT</name>
<evidence type="ECO:0000256" key="5">
    <source>
        <dbReference type="ARBA" id="ARBA00022989"/>
    </source>
</evidence>
<dbReference type="Proteomes" id="UP000295096">
    <property type="component" value="Unassembled WGS sequence"/>
</dbReference>
<feature type="transmembrane region" description="Helical" evidence="7">
    <location>
        <begin position="361"/>
        <end position="384"/>
    </location>
</feature>
<reference evidence="9 10" key="1">
    <citation type="journal article" date="2016" name="J. Microbiol.">
        <title>Dankookia rubra gen. nov., sp. nov., an alphaproteobacterium isolated from sediment of a shallow stream.</title>
        <authorList>
            <person name="Kim W.H."/>
            <person name="Kim D.H."/>
            <person name="Kang K."/>
            <person name="Ahn T.Y."/>
        </authorList>
    </citation>
    <scope>NUCLEOTIDE SEQUENCE [LARGE SCALE GENOMIC DNA]</scope>
    <source>
        <strain evidence="9 10">JCM30602</strain>
    </source>
</reference>
<keyword evidence="2" id="KW-1003">Cell membrane</keyword>
<dbReference type="AlphaFoldDB" id="A0A4R5QIN2"/>
<protein>
    <submittedName>
        <fullName evidence="9">Lysylphosphatidylglycerol synthetase family protein</fullName>
    </submittedName>
</protein>
<feature type="transmembrane region" description="Helical" evidence="7">
    <location>
        <begin position="491"/>
        <end position="510"/>
    </location>
</feature>
<evidence type="ECO:0000313" key="10">
    <source>
        <dbReference type="Proteomes" id="UP000295096"/>
    </source>
</evidence>